<proteinExistence type="predicted"/>
<dbReference type="InterPro" id="IPR037682">
    <property type="entry name" value="TonB_C"/>
</dbReference>
<evidence type="ECO:0000256" key="2">
    <source>
        <dbReference type="SAM" id="Phobius"/>
    </source>
</evidence>
<gene>
    <name evidence="3" type="ORF">VPLFYP99_00978</name>
</gene>
<organism evidence="3">
    <name type="scientific">Veillonella parvula</name>
    <name type="common">Staphylococcus parvulus</name>
    <dbReference type="NCBI Taxonomy" id="29466"/>
    <lineage>
        <taxon>Bacteria</taxon>
        <taxon>Bacillati</taxon>
        <taxon>Bacillota</taxon>
        <taxon>Negativicutes</taxon>
        <taxon>Veillonellales</taxon>
        <taxon>Veillonellaceae</taxon>
        <taxon>Veillonella</taxon>
    </lineage>
</organism>
<feature type="compositionally biased region" description="Gly residues" evidence="1">
    <location>
        <begin position="122"/>
        <end position="166"/>
    </location>
</feature>
<dbReference type="GO" id="GO:0055085">
    <property type="term" value="P:transmembrane transport"/>
    <property type="evidence" value="ECO:0007669"/>
    <property type="project" value="InterPro"/>
</dbReference>
<keyword evidence="2" id="KW-0472">Membrane</keyword>
<keyword evidence="2" id="KW-0812">Transmembrane</keyword>
<feature type="transmembrane region" description="Helical" evidence="2">
    <location>
        <begin position="12"/>
        <end position="35"/>
    </location>
</feature>
<dbReference type="Gene3D" id="3.30.1150.10">
    <property type="match status" value="1"/>
</dbReference>
<evidence type="ECO:0000256" key="1">
    <source>
        <dbReference type="SAM" id="MobiDB-lite"/>
    </source>
</evidence>
<keyword evidence="2" id="KW-1133">Transmembrane helix</keyword>
<protein>
    <submittedName>
        <fullName evidence="3">Uncharacterized protein</fullName>
    </submittedName>
</protein>
<evidence type="ECO:0000313" key="3">
    <source>
        <dbReference type="EMBL" id="VYT70711.1"/>
    </source>
</evidence>
<dbReference type="RefSeq" id="WP_156697016.1">
    <property type="nucleotide sequence ID" value="NZ_CACRUG010000003.1"/>
</dbReference>
<dbReference type="EMBL" id="CACRUG010000003">
    <property type="protein sequence ID" value="VYT70711.1"/>
    <property type="molecule type" value="Genomic_DNA"/>
</dbReference>
<name>A0A6N2YV25_VEIPA</name>
<feature type="region of interest" description="Disordered" evidence="1">
    <location>
        <begin position="109"/>
        <end position="166"/>
    </location>
</feature>
<accession>A0A6N2YV25</accession>
<dbReference type="SUPFAM" id="SSF74653">
    <property type="entry name" value="TolA/TonB C-terminal domain"/>
    <property type="match status" value="1"/>
</dbReference>
<sequence length="267" mass="27012">MGLGISWKKAAIISAVVHLIALFIAVIFFVVVPAIQEMDTYEIDLTQSVLDDGGSGHAGGGGGNRADLFPKPLSADEVAARTKAVVANVEPSTATDIPDAVDVAAKASENKGNTSGDNSAFGGTGPGSGGGSGGGHGTGEGTGIGDGRGHGTGTGDGTGEGDGHGTGKAAFNVEGFYAAVDSQKQIPYAAIKRKMNVDVTINVMAKLDTNGNLIDVYPTSGGDEIFVEAALDAVRRATPYPNETGDIQPVEVPVHFVVQADGEDEEE</sequence>
<dbReference type="Pfam" id="PF03544">
    <property type="entry name" value="TonB_C"/>
    <property type="match status" value="1"/>
</dbReference>
<dbReference type="AlphaFoldDB" id="A0A6N2YV25"/>
<reference evidence="3" key="1">
    <citation type="submission" date="2019-11" db="EMBL/GenBank/DDBJ databases">
        <authorList>
            <person name="Feng L."/>
        </authorList>
    </citation>
    <scope>NUCLEOTIDE SEQUENCE</scope>
    <source>
        <strain evidence="3">VparvulaLFYP99</strain>
    </source>
</reference>